<evidence type="ECO:0008006" key="3">
    <source>
        <dbReference type="Google" id="ProtNLM"/>
    </source>
</evidence>
<accession>A0ABR2ZYC7</accession>
<reference evidence="1 2" key="1">
    <citation type="submission" date="2024-05" db="EMBL/GenBank/DDBJ databases">
        <title>A draft genome resource for the thread blight pathogen Marasmius tenuissimus strain MS-2.</title>
        <authorList>
            <person name="Yulfo-Soto G.E."/>
            <person name="Baruah I.K."/>
            <person name="Amoako-Attah I."/>
            <person name="Bukari Y."/>
            <person name="Meinhardt L.W."/>
            <person name="Bailey B.A."/>
            <person name="Cohen S.P."/>
        </authorList>
    </citation>
    <scope>NUCLEOTIDE SEQUENCE [LARGE SCALE GENOMIC DNA]</scope>
    <source>
        <strain evidence="1 2">MS-2</strain>
    </source>
</reference>
<dbReference type="EMBL" id="JBBXMP010000033">
    <property type="protein sequence ID" value="KAL0066705.1"/>
    <property type="molecule type" value="Genomic_DNA"/>
</dbReference>
<gene>
    <name evidence="1" type="ORF">AAF712_006310</name>
</gene>
<proteinExistence type="predicted"/>
<comment type="caution">
    <text evidence="1">The sequence shown here is derived from an EMBL/GenBank/DDBJ whole genome shotgun (WGS) entry which is preliminary data.</text>
</comment>
<evidence type="ECO:0000313" key="2">
    <source>
        <dbReference type="Proteomes" id="UP001437256"/>
    </source>
</evidence>
<sequence length="163" mass="17596">MGPERVELTVDRYHEGYEDEGSTYSFGAFLQLLPNVKHLELSVKVGTGLSDPALGDRILSSILSGLRVGKDTLLPVPKLEYLSLDISGLSLDIQAVEKVSDLLLERHGIGMQALRKFRLMGVNTMEKIPTHEKIVTKSAIIAKTDALAEKLGGTVVIIGSAGL</sequence>
<name>A0ABR2ZYC7_9AGAR</name>
<dbReference type="Proteomes" id="UP001437256">
    <property type="component" value="Unassembled WGS sequence"/>
</dbReference>
<keyword evidence="2" id="KW-1185">Reference proteome</keyword>
<protein>
    <recommendedName>
        <fullName evidence="3">Ribosomal protein L12</fullName>
    </recommendedName>
</protein>
<evidence type="ECO:0000313" key="1">
    <source>
        <dbReference type="EMBL" id="KAL0066705.1"/>
    </source>
</evidence>
<organism evidence="1 2">
    <name type="scientific">Marasmius tenuissimus</name>
    <dbReference type="NCBI Taxonomy" id="585030"/>
    <lineage>
        <taxon>Eukaryota</taxon>
        <taxon>Fungi</taxon>
        <taxon>Dikarya</taxon>
        <taxon>Basidiomycota</taxon>
        <taxon>Agaricomycotina</taxon>
        <taxon>Agaricomycetes</taxon>
        <taxon>Agaricomycetidae</taxon>
        <taxon>Agaricales</taxon>
        <taxon>Marasmiineae</taxon>
        <taxon>Marasmiaceae</taxon>
        <taxon>Marasmius</taxon>
    </lineage>
</organism>